<protein>
    <submittedName>
        <fullName evidence="1">Uncharacterized protein</fullName>
    </submittedName>
</protein>
<reference evidence="1" key="1">
    <citation type="submission" date="2022-10" db="EMBL/GenBank/DDBJ databases">
        <title>Genome Sequence of Xylaria curta.</title>
        <authorList>
            <person name="Buettner E."/>
        </authorList>
    </citation>
    <scope>NUCLEOTIDE SEQUENCE</scope>
    <source>
        <strain evidence="1">Babe10</strain>
    </source>
</reference>
<organism evidence="1 2">
    <name type="scientific">Xylaria curta</name>
    <dbReference type="NCBI Taxonomy" id="42375"/>
    <lineage>
        <taxon>Eukaryota</taxon>
        <taxon>Fungi</taxon>
        <taxon>Dikarya</taxon>
        <taxon>Ascomycota</taxon>
        <taxon>Pezizomycotina</taxon>
        <taxon>Sordariomycetes</taxon>
        <taxon>Xylariomycetidae</taxon>
        <taxon>Xylariales</taxon>
        <taxon>Xylariaceae</taxon>
        <taxon>Xylaria</taxon>
    </lineage>
</organism>
<comment type="caution">
    <text evidence="1">The sequence shown here is derived from an EMBL/GenBank/DDBJ whole genome shotgun (WGS) entry which is preliminary data.</text>
</comment>
<keyword evidence="2" id="KW-1185">Reference proteome</keyword>
<sequence>MDSGRLVSFGRLVIDAGGSAKRPLSNVPLQAGTIILAGFGEATMSHYGGRHEWDITTAQADEAAYWFNLCSIEYGIALFFAKIAVLQLYRRVFSPHRHSAFDNGIIIMAVAIFLFHVAAPAFSLYGFIIRLRGTNNPDKNWNQPAIVMWGLLEIATAVLCASFPELGPNLLKAFGGRGAGTYFELDTYGAHATAQNHGHVVGDAQHPGEITVTKEIRVASNTTEVEQPRSPSRV</sequence>
<dbReference type="Proteomes" id="UP001143856">
    <property type="component" value="Unassembled WGS sequence"/>
</dbReference>
<evidence type="ECO:0000313" key="2">
    <source>
        <dbReference type="Proteomes" id="UP001143856"/>
    </source>
</evidence>
<name>A0ACC1PP40_9PEZI</name>
<evidence type="ECO:0000313" key="1">
    <source>
        <dbReference type="EMBL" id="KAJ2995763.1"/>
    </source>
</evidence>
<accession>A0ACC1PP40</accession>
<dbReference type="EMBL" id="JAPDGR010000121">
    <property type="protein sequence ID" value="KAJ2995763.1"/>
    <property type="molecule type" value="Genomic_DNA"/>
</dbReference>
<proteinExistence type="predicted"/>
<gene>
    <name evidence="1" type="ORF">NUW58_g1180</name>
</gene>